<comment type="caution">
    <text evidence="3">The sequence shown here is derived from an EMBL/GenBank/DDBJ whole genome shotgun (WGS) entry which is preliminary data.</text>
</comment>
<name>A0A8J8NNI9_HALGN</name>
<evidence type="ECO:0000256" key="2">
    <source>
        <dbReference type="SAM" id="Phobius"/>
    </source>
</evidence>
<proteinExistence type="predicted"/>
<keyword evidence="4" id="KW-1185">Reference proteome</keyword>
<feature type="transmembrane region" description="Helical" evidence="2">
    <location>
        <begin position="407"/>
        <end position="429"/>
    </location>
</feature>
<dbReference type="EMBL" id="RRYP01010140">
    <property type="protein sequence ID" value="TNV78582.1"/>
    <property type="molecule type" value="Genomic_DNA"/>
</dbReference>
<feature type="transmembrane region" description="Helical" evidence="2">
    <location>
        <begin position="175"/>
        <end position="194"/>
    </location>
</feature>
<feature type="transmembrane region" description="Helical" evidence="2">
    <location>
        <begin position="150"/>
        <end position="168"/>
    </location>
</feature>
<feature type="transmembrane region" description="Helical" evidence="2">
    <location>
        <begin position="78"/>
        <end position="98"/>
    </location>
</feature>
<organism evidence="3 4">
    <name type="scientific">Halteria grandinella</name>
    <dbReference type="NCBI Taxonomy" id="5974"/>
    <lineage>
        <taxon>Eukaryota</taxon>
        <taxon>Sar</taxon>
        <taxon>Alveolata</taxon>
        <taxon>Ciliophora</taxon>
        <taxon>Intramacronucleata</taxon>
        <taxon>Spirotrichea</taxon>
        <taxon>Stichotrichia</taxon>
        <taxon>Sporadotrichida</taxon>
        <taxon>Halteriidae</taxon>
        <taxon>Halteria</taxon>
    </lineage>
</organism>
<protein>
    <recommendedName>
        <fullName evidence="5">DUF5009 domain-containing protein</fullName>
    </recommendedName>
</protein>
<keyword evidence="2" id="KW-0472">Membrane</keyword>
<dbReference type="AlphaFoldDB" id="A0A8J8NNI9"/>
<dbReference type="PANTHER" id="PTHR31061:SF36">
    <property type="entry name" value="HEPARAN-ALPHA-GLUCOSAMINIDE N-ACETYLTRANSFERASE CATALYTIC DOMAIN-CONTAINING PROTEIN"/>
    <property type="match status" value="1"/>
</dbReference>
<feature type="transmembrane region" description="Helical" evidence="2">
    <location>
        <begin position="323"/>
        <end position="342"/>
    </location>
</feature>
<feature type="region of interest" description="Disordered" evidence="1">
    <location>
        <begin position="1"/>
        <end position="31"/>
    </location>
</feature>
<dbReference type="Proteomes" id="UP000785679">
    <property type="component" value="Unassembled WGS sequence"/>
</dbReference>
<evidence type="ECO:0008006" key="5">
    <source>
        <dbReference type="Google" id="ProtNLM"/>
    </source>
</evidence>
<dbReference type="OrthoDB" id="443161at2759"/>
<keyword evidence="2" id="KW-1133">Transmembrane helix</keyword>
<dbReference type="PANTHER" id="PTHR31061">
    <property type="entry name" value="LD22376P"/>
    <property type="match status" value="1"/>
</dbReference>
<feature type="transmembrane region" description="Helical" evidence="2">
    <location>
        <begin position="354"/>
        <end position="375"/>
    </location>
</feature>
<feature type="transmembrane region" description="Helical" evidence="2">
    <location>
        <begin position="289"/>
        <end position="311"/>
    </location>
</feature>
<accession>A0A8J8NNI9</accession>
<gene>
    <name evidence="3" type="ORF">FGO68_gene11823</name>
</gene>
<keyword evidence="2" id="KW-0812">Transmembrane</keyword>
<feature type="transmembrane region" description="Helical" evidence="2">
    <location>
        <begin position="119"/>
        <end position="138"/>
    </location>
</feature>
<evidence type="ECO:0000313" key="3">
    <source>
        <dbReference type="EMBL" id="TNV78582.1"/>
    </source>
</evidence>
<sequence length="437" mass="50243">MQDAAQVQSPIDHHPENINTDTESQLLPPRREAPPKKARLISLDVLRGLTMVGMLLTINMGDRQYVIWPLAESDWDGLSIGDIIFPSFLFIMGLAISLTFKQQDRFKGRIWYKIFKRAILLFLIGSGLNTLIGKLFTMSTDSIRWRIMGVLQRISLCYLIVSSSYLCFRKIQYHAIFLASCLAIYIGFMFGYPLDFNILYDTSFRQCKGRGILTKICNFCGYFDRAIFGSSSRWMTYPNDPEGIFSTLSSLINVYAGLSFGIMIRWKEQQLASTNMVLKLMEGNIKTTLLMRVLVLMSSALAIIGGIFFLFDPVCKNRWSVSFAFFTSSISAFAFIVFFYLLDINNKPFLKETLFQPFLWLGMNPLIIFVAMTLFDNLLINFSQISRTEHLYYIIYQSLFTTIGNEYVASIMVSILNLALWMLVAFILYRKKIFIKL</sequence>
<reference evidence="3" key="1">
    <citation type="submission" date="2019-06" db="EMBL/GenBank/DDBJ databases">
        <authorList>
            <person name="Zheng W."/>
        </authorList>
    </citation>
    <scope>NUCLEOTIDE SEQUENCE</scope>
    <source>
        <strain evidence="3">QDHG01</strain>
    </source>
</reference>
<feature type="transmembrane region" description="Helical" evidence="2">
    <location>
        <begin position="244"/>
        <end position="266"/>
    </location>
</feature>
<evidence type="ECO:0000256" key="1">
    <source>
        <dbReference type="SAM" id="MobiDB-lite"/>
    </source>
</evidence>
<evidence type="ECO:0000313" key="4">
    <source>
        <dbReference type="Proteomes" id="UP000785679"/>
    </source>
</evidence>
<feature type="transmembrane region" description="Helical" evidence="2">
    <location>
        <begin position="40"/>
        <end position="58"/>
    </location>
</feature>